<keyword evidence="9" id="KW-1185">Reference proteome</keyword>
<name>A0A1I3KH42_9BACL</name>
<evidence type="ECO:0000256" key="5">
    <source>
        <dbReference type="ARBA" id="ARBA00022989"/>
    </source>
</evidence>
<dbReference type="GO" id="GO:0009319">
    <property type="term" value="C:cytochrome o ubiquinol oxidase complex"/>
    <property type="evidence" value="ECO:0007669"/>
    <property type="project" value="TreeGrafter"/>
</dbReference>
<dbReference type="Pfam" id="PF03626">
    <property type="entry name" value="COX4_pro"/>
    <property type="match status" value="1"/>
</dbReference>
<dbReference type="GO" id="GO:0005886">
    <property type="term" value="C:plasma membrane"/>
    <property type="evidence" value="ECO:0007669"/>
    <property type="project" value="UniProtKB-SubCell"/>
</dbReference>
<feature type="transmembrane region" description="Helical" evidence="7">
    <location>
        <begin position="64"/>
        <end position="84"/>
    </location>
</feature>
<dbReference type="GO" id="GO:0009486">
    <property type="term" value="F:cytochrome bo3 ubiquinol oxidase activity"/>
    <property type="evidence" value="ECO:0007669"/>
    <property type="project" value="TreeGrafter"/>
</dbReference>
<feature type="transmembrane region" description="Helical" evidence="7">
    <location>
        <begin position="90"/>
        <end position="114"/>
    </location>
</feature>
<dbReference type="PANTHER" id="PTHR36835">
    <property type="entry name" value="CYTOCHROME BO(3) UBIQUINOL OXIDASE SUBUNIT 4"/>
    <property type="match status" value="1"/>
</dbReference>
<comment type="subcellular location">
    <subcellularLocation>
        <location evidence="1">Cell membrane</location>
        <topology evidence="1">Multi-pass membrane protein</topology>
    </subcellularLocation>
</comment>
<evidence type="ECO:0000256" key="6">
    <source>
        <dbReference type="ARBA" id="ARBA00023136"/>
    </source>
</evidence>
<dbReference type="GO" id="GO:0015990">
    <property type="term" value="P:electron transport coupled proton transport"/>
    <property type="evidence" value="ECO:0007669"/>
    <property type="project" value="TreeGrafter"/>
</dbReference>
<accession>A0A1I3KH42</accession>
<dbReference type="InterPro" id="IPR050968">
    <property type="entry name" value="Cytochrome_c_oxidase_bac_sub4"/>
</dbReference>
<dbReference type="Proteomes" id="UP000199545">
    <property type="component" value="Unassembled WGS sequence"/>
</dbReference>
<dbReference type="PANTHER" id="PTHR36835:SF1">
    <property type="entry name" value="CYTOCHROME BO(3) UBIQUINOL OXIDASE SUBUNIT 4"/>
    <property type="match status" value="1"/>
</dbReference>
<dbReference type="InterPro" id="IPR005171">
    <property type="entry name" value="Cyt_c_oxidase_su4_prok"/>
</dbReference>
<keyword evidence="6 7" id="KW-0472">Membrane</keyword>
<keyword evidence="4 7" id="KW-0812">Transmembrane</keyword>
<feature type="transmembrane region" description="Helical" evidence="7">
    <location>
        <begin position="31"/>
        <end position="52"/>
    </location>
</feature>
<proteinExistence type="inferred from homology"/>
<evidence type="ECO:0000313" key="9">
    <source>
        <dbReference type="Proteomes" id="UP000199545"/>
    </source>
</evidence>
<dbReference type="EMBL" id="FORR01000001">
    <property type="protein sequence ID" value="SFI71812.1"/>
    <property type="molecule type" value="Genomic_DNA"/>
</dbReference>
<gene>
    <name evidence="8" type="ORF">SAMN05421852_101458</name>
</gene>
<reference evidence="8 9" key="1">
    <citation type="submission" date="2016-10" db="EMBL/GenBank/DDBJ databases">
        <authorList>
            <person name="de Groot N.N."/>
        </authorList>
    </citation>
    <scope>NUCLEOTIDE SEQUENCE [LARGE SCALE GENOMIC DNA]</scope>
    <source>
        <strain evidence="8 9">DSM 44778</strain>
    </source>
</reference>
<keyword evidence="5 7" id="KW-1133">Transmembrane helix</keyword>
<evidence type="ECO:0000313" key="8">
    <source>
        <dbReference type="EMBL" id="SFI71812.1"/>
    </source>
</evidence>
<evidence type="ECO:0000256" key="7">
    <source>
        <dbReference type="SAM" id="Phobius"/>
    </source>
</evidence>
<sequence length="121" mass="13224">MGDDFYSRVSDGGDGMKTKEPLSGKYTGFPWGHVIGYMGSILLTLVALWLAVNPPFSQGGIITILLVLAVLQILIQLIFFMHITESRGPAFHTLAIVLGFLFTFAVVAGSIWIMTFNSQVQ</sequence>
<dbReference type="STRING" id="46223.SAMN05421852_101458"/>
<protein>
    <submittedName>
        <fullName evidence="8">Cytochrome o ubiquinol oxidase operon protein cyoD</fullName>
    </submittedName>
</protein>
<evidence type="ECO:0000256" key="4">
    <source>
        <dbReference type="ARBA" id="ARBA00022692"/>
    </source>
</evidence>
<dbReference type="AlphaFoldDB" id="A0A1I3KH42"/>
<keyword evidence="3" id="KW-1003">Cell membrane</keyword>
<dbReference type="GO" id="GO:0019646">
    <property type="term" value="P:aerobic electron transport chain"/>
    <property type="evidence" value="ECO:0007669"/>
    <property type="project" value="TreeGrafter"/>
</dbReference>
<evidence type="ECO:0000256" key="2">
    <source>
        <dbReference type="ARBA" id="ARBA00008079"/>
    </source>
</evidence>
<evidence type="ECO:0000256" key="3">
    <source>
        <dbReference type="ARBA" id="ARBA00022475"/>
    </source>
</evidence>
<dbReference type="GO" id="GO:0015078">
    <property type="term" value="F:proton transmembrane transporter activity"/>
    <property type="evidence" value="ECO:0007669"/>
    <property type="project" value="TreeGrafter"/>
</dbReference>
<comment type="similarity">
    <text evidence="2">Belongs to the cytochrome c oxidase bacterial subunit 4 family.</text>
</comment>
<evidence type="ECO:0000256" key="1">
    <source>
        <dbReference type="ARBA" id="ARBA00004651"/>
    </source>
</evidence>
<organism evidence="8 9">
    <name type="scientific">Thermoflavimicrobium dichotomicum</name>
    <dbReference type="NCBI Taxonomy" id="46223"/>
    <lineage>
        <taxon>Bacteria</taxon>
        <taxon>Bacillati</taxon>
        <taxon>Bacillota</taxon>
        <taxon>Bacilli</taxon>
        <taxon>Bacillales</taxon>
        <taxon>Thermoactinomycetaceae</taxon>
        <taxon>Thermoflavimicrobium</taxon>
    </lineage>
</organism>
<dbReference type="OrthoDB" id="2375888at2"/>